<organism evidence="2">
    <name type="scientific">mine drainage metagenome</name>
    <dbReference type="NCBI Taxonomy" id="410659"/>
    <lineage>
        <taxon>unclassified sequences</taxon>
        <taxon>metagenomes</taxon>
        <taxon>ecological metagenomes</taxon>
    </lineage>
</organism>
<comment type="caution">
    <text evidence="2">The sequence shown here is derived from an EMBL/GenBank/DDBJ whole genome shotgun (WGS) entry which is preliminary data.</text>
</comment>
<proteinExistence type="predicted"/>
<dbReference type="InterPro" id="IPR035069">
    <property type="entry name" value="TTHA1013/TTHA0281-like"/>
</dbReference>
<dbReference type="Gene3D" id="3.30.160.250">
    <property type="match status" value="1"/>
</dbReference>
<dbReference type="PANTHER" id="PTHR34504">
    <property type="entry name" value="ANTITOXIN HICB"/>
    <property type="match status" value="1"/>
</dbReference>
<dbReference type="InterPro" id="IPR031807">
    <property type="entry name" value="HicB-like"/>
</dbReference>
<evidence type="ECO:0000259" key="1">
    <source>
        <dbReference type="Pfam" id="PF15919"/>
    </source>
</evidence>
<dbReference type="Pfam" id="PF15919">
    <property type="entry name" value="HicB_lk_antitox"/>
    <property type="match status" value="1"/>
</dbReference>
<name>E6Q6K2_9ZZZZ</name>
<gene>
    <name evidence="2" type="ORF">CARN4_2671</name>
</gene>
<accession>E6Q6K2</accession>
<sequence>MAIHSATGRLEVKYPVIIERGERNFSAYAPDLPGCVATGETLEETQQNIRDAIELHIEGMREDGLPVPAASAVVFAEVA</sequence>
<dbReference type="InterPro" id="IPR051404">
    <property type="entry name" value="TA_system_antitoxin"/>
</dbReference>
<dbReference type="PANTHER" id="PTHR34504:SF2">
    <property type="entry name" value="UPF0150 PROTEIN SSL0259"/>
    <property type="match status" value="1"/>
</dbReference>
<dbReference type="AlphaFoldDB" id="E6Q6K2"/>
<evidence type="ECO:0000313" key="2">
    <source>
        <dbReference type="EMBL" id="CBI02827.1"/>
    </source>
</evidence>
<feature type="domain" description="HicB-like antitoxin of toxin-antitoxin system" evidence="1">
    <location>
        <begin position="14"/>
        <end position="73"/>
    </location>
</feature>
<dbReference type="EMBL" id="CABO01000041">
    <property type="protein sequence ID" value="CBI02827.1"/>
    <property type="molecule type" value="Genomic_DNA"/>
</dbReference>
<reference evidence="2" key="1">
    <citation type="submission" date="2009-10" db="EMBL/GenBank/DDBJ databases">
        <title>Diversity of trophic interactions inside an arsenic-rich microbial ecosystem.</title>
        <authorList>
            <person name="Bertin P.N."/>
            <person name="Heinrich-Salmeron A."/>
            <person name="Pelletier E."/>
            <person name="Goulhen-Chollet F."/>
            <person name="Arsene-Ploetze F."/>
            <person name="Gallien S."/>
            <person name="Calteau A."/>
            <person name="Vallenet D."/>
            <person name="Casiot C."/>
            <person name="Chane-Woon-Ming B."/>
            <person name="Giloteaux L."/>
            <person name="Barakat M."/>
            <person name="Bonnefoy V."/>
            <person name="Bruneel O."/>
            <person name="Chandler M."/>
            <person name="Cleiss J."/>
            <person name="Duran R."/>
            <person name="Elbaz-Poulichet F."/>
            <person name="Fonknechten N."/>
            <person name="Lauga B."/>
            <person name="Mornico D."/>
            <person name="Ortet P."/>
            <person name="Schaeffer C."/>
            <person name="Siguier P."/>
            <person name="Alexander Thil Smith A."/>
            <person name="Van Dorsselaer A."/>
            <person name="Weissenbach J."/>
            <person name="Medigue C."/>
            <person name="Le Paslier D."/>
        </authorList>
    </citation>
    <scope>NUCLEOTIDE SEQUENCE</scope>
</reference>
<protein>
    <recommendedName>
        <fullName evidence="1">HicB-like antitoxin of toxin-antitoxin system domain-containing protein</fullName>
    </recommendedName>
</protein>
<dbReference type="SUPFAM" id="SSF143100">
    <property type="entry name" value="TTHA1013/TTHA0281-like"/>
    <property type="match status" value="1"/>
</dbReference>